<name>A0A2T5IRT3_9GAMM</name>
<evidence type="ECO:0000256" key="6">
    <source>
        <dbReference type="ARBA" id="ARBA00047942"/>
    </source>
</evidence>
<dbReference type="InterPro" id="IPR002941">
    <property type="entry name" value="DNA_methylase_N4/N6"/>
</dbReference>
<sequence>MPFLDWVNKKQAVQTSNNVPYHLLQHQKSYGDATVANDNLIIQGDNLQALKALLPFYTSKVKCIFIDPPYNTEKAFEHYDDKLEHSQWLSMMYPRLVMLRELLAEDGCICITLDDNEVHYFKVLMDEVFGRSNYINEVSLRMKQTAGASGGGEDKRLKKNIEYLLIYAKEKDAFGRFNDVYEEQDLFDLIDEMESEGKSWKYTRVLKDLGERKYLCTVKDGSGEPIKIYTHSGVVIEPLSKISKDEKTTIEQSYKKYFDKIFRDTNAQSSIRTRVMEATVDQGDFFSIEYVPRSGKSKGKPTTLYYKGNNCDLIAWLSDVAVKKGSRLVKLEKLGTYWTGFPLNNLTKEGNVQFPNGKKPEALIQRVLELCSVENDLILDSFLGSGTTAAVAHKMNRRYIGIEMGEHAQTHCIPRLNKVIEGEQGGISKTLNWQGGGGFSFYTLGAPVFDAEGHITTDVRFKDLAAYIWWLETKTATGFKIDSDQTPFIGEQEGVAYYLLYNGILGDRRPNGGNVLTSSVLAYLQEIHPHSGKKVIFGEANRLGAARLTAENIEFKQIPYELHDRV</sequence>
<comment type="catalytic activity">
    <reaction evidence="6">
        <text>a 2'-deoxyadenosine in DNA + S-adenosyl-L-methionine = an N(6)-methyl-2'-deoxyadenosine in DNA + S-adenosyl-L-homocysteine + H(+)</text>
        <dbReference type="Rhea" id="RHEA:15197"/>
        <dbReference type="Rhea" id="RHEA-COMP:12418"/>
        <dbReference type="Rhea" id="RHEA-COMP:12419"/>
        <dbReference type="ChEBI" id="CHEBI:15378"/>
        <dbReference type="ChEBI" id="CHEBI:57856"/>
        <dbReference type="ChEBI" id="CHEBI:59789"/>
        <dbReference type="ChEBI" id="CHEBI:90615"/>
        <dbReference type="ChEBI" id="CHEBI:90616"/>
        <dbReference type="EC" id="2.1.1.72"/>
    </reaction>
</comment>
<keyword evidence="4 8" id="KW-0808">Transferase</keyword>
<keyword evidence="9" id="KW-1185">Reference proteome</keyword>
<proteinExistence type="inferred from homology"/>
<dbReference type="InterPro" id="IPR002052">
    <property type="entry name" value="DNA_methylase_N6_adenine_CS"/>
</dbReference>
<dbReference type="Pfam" id="PF01555">
    <property type="entry name" value="N6_N4_Mtase"/>
    <property type="match status" value="1"/>
</dbReference>
<keyword evidence="3 8" id="KW-0489">Methyltransferase</keyword>
<dbReference type="PRINTS" id="PR00508">
    <property type="entry name" value="S21N4MTFRASE"/>
</dbReference>
<dbReference type="Gene3D" id="3.40.50.150">
    <property type="entry name" value="Vaccinia Virus protein VP39"/>
    <property type="match status" value="1"/>
</dbReference>
<evidence type="ECO:0000256" key="3">
    <source>
        <dbReference type="ARBA" id="ARBA00022603"/>
    </source>
</evidence>
<dbReference type="GO" id="GO:0008170">
    <property type="term" value="F:N-methyltransferase activity"/>
    <property type="evidence" value="ECO:0007669"/>
    <property type="project" value="InterPro"/>
</dbReference>
<dbReference type="EC" id="2.1.1.72" evidence="2"/>
<dbReference type="AlphaFoldDB" id="A0A2T5IRT3"/>
<dbReference type="PIRSF" id="PIRSF015855">
    <property type="entry name" value="TypeIII_Mtase_mKpnI"/>
    <property type="match status" value="1"/>
</dbReference>
<evidence type="ECO:0000313" key="8">
    <source>
        <dbReference type="EMBL" id="PTQ86529.1"/>
    </source>
</evidence>
<protein>
    <recommendedName>
        <fullName evidence="2">site-specific DNA-methyltransferase (adenine-specific)</fullName>
        <ecNumber evidence="2">2.1.1.72</ecNumber>
    </recommendedName>
</protein>
<dbReference type="GO" id="GO:0032259">
    <property type="term" value="P:methylation"/>
    <property type="evidence" value="ECO:0007669"/>
    <property type="project" value="UniProtKB-KW"/>
</dbReference>
<dbReference type="SUPFAM" id="SSF53335">
    <property type="entry name" value="S-adenosyl-L-methionine-dependent methyltransferases"/>
    <property type="match status" value="1"/>
</dbReference>
<dbReference type="InterPro" id="IPR002295">
    <property type="entry name" value="N4/N6-MTase_EcoPI_Mod-like"/>
</dbReference>
<evidence type="ECO:0000256" key="4">
    <source>
        <dbReference type="ARBA" id="ARBA00022679"/>
    </source>
</evidence>
<evidence type="ECO:0000313" key="9">
    <source>
        <dbReference type="Proteomes" id="UP000244223"/>
    </source>
</evidence>
<reference evidence="8 9" key="1">
    <citation type="submission" date="2018-04" db="EMBL/GenBank/DDBJ databases">
        <title>Genomic Encyclopedia of Archaeal and Bacterial Type Strains, Phase II (KMG-II): from individual species to whole genera.</title>
        <authorList>
            <person name="Goeker M."/>
        </authorList>
    </citation>
    <scope>NUCLEOTIDE SEQUENCE [LARGE SCALE GENOMIC DNA]</scope>
    <source>
        <strain evidence="8 9">DSM 5822</strain>
    </source>
</reference>
<dbReference type="PROSITE" id="PS00092">
    <property type="entry name" value="N6_MTASE"/>
    <property type="match status" value="1"/>
</dbReference>
<keyword evidence="5" id="KW-0949">S-adenosyl-L-methionine</keyword>
<dbReference type="Proteomes" id="UP000244223">
    <property type="component" value="Unassembled WGS sequence"/>
</dbReference>
<evidence type="ECO:0000256" key="5">
    <source>
        <dbReference type="ARBA" id="ARBA00022691"/>
    </source>
</evidence>
<gene>
    <name evidence="8" type="ORF">C8N29_1422</name>
</gene>
<dbReference type="RefSeq" id="WP_107867114.1">
    <property type="nucleotide sequence ID" value="NZ_QAON01000042.1"/>
</dbReference>
<organism evidence="8 9">
    <name type="scientific">Agitococcus lubricus</name>
    <dbReference type="NCBI Taxonomy" id="1077255"/>
    <lineage>
        <taxon>Bacteria</taxon>
        <taxon>Pseudomonadati</taxon>
        <taxon>Pseudomonadota</taxon>
        <taxon>Gammaproteobacteria</taxon>
        <taxon>Moraxellales</taxon>
        <taxon>Moraxellaceae</taxon>
        <taxon>Agitococcus</taxon>
    </lineage>
</organism>
<evidence type="ECO:0000256" key="2">
    <source>
        <dbReference type="ARBA" id="ARBA00011900"/>
    </source>
</evidence>
<dbReference type="GO" id="GO:0003677">
    <property type="term" value="F:DNA binding"/>
    <property type="evidence" value="ECO:0007669"/>
    <property type="project" value="InterPro"/>
</dbReference>
<dbReference type="InterPro" id="IPR001091">
    <property type="entry name" value="RM_Methyltransferase"/>
</dbReference>
<accession>A0A2T5IRT3</accession>
<evidence type="ECO:0000256" key="1">
    <source>
        <dbReference type="ARBA" id="ARBA00006594"/>
    </source>
</evidence>
<comment type="similarity">
    <text evidence="1">Belongs to the N(4)/N(6)-methyltransferase family.</text>
</comment>
<dbReference type="OrthoDB" id="9800801at2"/>
<dbReference type="EMBL" id="QAON01000042">
    <property type="protein sequence ID" value="PTQ86529.1"/>
    <property type="molecule type" value="Genomic_DNA"/>
</dbReference>
<feature type="domain" description="DNA methylase N-4/N-6" evidence="7">
    <location>
        <begin position="61"/>
        <end position="408"/>
    </location>
</feature>
<dbReference type="InterPro" id="IPR029063">
    <property type="entry name" value="SAM-dependent_MTases_sf"/>
</dbReference>
<evidence type="ECO:0000259" key="7">
    <source>
        <dbReference type="Pfam" id="PF01555"/>
    </source>
</evidence>
<dbReference type="GO" id="GO:0009007">
    <property type="term" value="F:site-specific DNA-methyltransferase (adenine-specific) activity"/>
    <property type="evidence" value="ECO:0007669"/>
    <property type="project" value="UniProtKB-EC"/>
</dbReference>
<comment type="caution">
    <text evidence="8">The sequence shown here is derived from an EMBL/GenBank/DDBJ whole genome shotgun (WGS) entry which is preliminary data.</text>
</comment>